<keyword evidence="12" id="KW-0346">Stress response</keyword>
<dbReference type="EMBL" id="CAJGYO010000015">
    <property type="protein sequence ID" value="CAD6269709.1"/>
    <property type="molecule type" value="Genomic_DNA"/>
</dbReference>
<name>A0A811RH97_9POAL</name>
<dbReference type="SMART" id="SM00109">
    <property type="entry name" value="C1"/>
    <property type="match status" value="2"/>
</dbReference>
<dbReference type="SUPFAM" id="SSF111331">
    <property type="entry name" value="NAD kinase/diacylglycerol kinase-like"/>
    <property type="match status" value="1"/>
</dbReference>
<keyword evidence="4" id="KW-0479">Metal-binding</keyword>
<keyword evidence="3 13" id="KW-0808">Transferase</keyword>
<comment type="caution">
    <text evidence="18">The sequence shown here is derived from an EMBL/GenBank/DDBJ whole genome shotgun (WGS) entry which is preliminary data.</text>
</comment>
<evidence type="ECO:0000256" key="5">
    <source>
        <dbReference type="ARBA" id="ARBA00022737"/>
    </source>
</evidence>
<dbReference type="InterPro" id="IPR002219">
    <property type="entry name" value="PKC_DAG/PE"/>
</dbReference>
<dbReference type="GO" id="GO:0006952">
    <property type="term" value="P:defense response"/>
    <property type="evidence" value="ECO:0007669"/>
    <property type="project" value="UniProtKB-KW"/>
</dbReference>
<feature type="compositionally biased region" description="Basic and acidic residues" evidence="14">
    <location>
        <begin position="471"/>
        <end position="481"/>
    </location>
</feature>
<evidence type="ECO:0000256" key="9">
    <source>
        <dbReference type="ARBA" id="ARBA00022821"/>
    </source>
</evidence>
<dbReference type="Pfam" id="PF00781">
    <property type="entry name" value="DAGK_cat"/>
    <property type="match status" value="1"/>
</dbReference>
<evidence type="ECO:0000256" key="14">
    <source>
        <dbReference type="SAM" id="MobiDB-lite"/>
    </source>
</evidence>
<dbReference type="GO" id="GO:0004143">
    <property type="term" value="F:ATP-dependent diacylglycerol kinase activity"/>
    <property type="evidence" value="ECO:0007669"/>
    <property type="project" value="UniProtKB-EC"/>
</dbReference>
<evidence type="ECO:0000256" key="7">
    <source>
        <dbReference type="ARBA" id="ARBA00022771"/>
    </source>
</evidence>
<keyword evidence="11 13" id="KW-0067">ATP-binding</keyword>
<dbReference type="SMART" id="SM00045">
    <property type="entry name" value="DAGKa"/>
    <property type="match status" value="1"/>
</dbReference>
<dbReference type="Proteomes" id="UP000604825">
    <property type="component" value="Unassembled WGS sequence"/>
</dbReference>
<keyword evidence="7" id="KW-0863">Zinc-finger</keyword>
<evidence type="ECO:0000256" key="6">
    <source>
        <dbReference type="ARBA" id="ARBA00022741"/>
    </source>
</evidence>
<sequence length="900" mass="99536">MIGSSRIVEADATAVLEVCTIEEIKLSQQQLKQARYIQWHTASGMVEKNDQDRTPDRDDQHGEGGGVNLNARKTASPSIECWRVKHVIEKRLEVGVPSHCRLRGFCLSCGSESESGGRGRGKAQQRRRASGPFEDRNVSTSGLVPIPEPHPLPGCPDLWQAAEWALTGSEIRTPKSQPFGMKRTHKMLHPSWVGVSAYISEYWSVIIATVVFAFVGAVTIYYTVNQLNKNISLSLIKAIKARAKRYKKWKDKVPAASHIWRKEVVPRSKGLKCCVCLKSVSPPQYSGGTIHQCDICGAAAHPSCSGNAHKDCKCVSMAGLDHVLHQWAVQWIDSADHSEEDSFCCYCDESCNGAFLAGSPVWYCMWCQRLVHVDCHSSLAKETGDICDLGPLKRLILSPLCVKELHWTGAGILSSITNGANELASTVRETIRIRSKRYKRSSASADSDSSVAIELPSDVEGDSEEVNSAAKRRDDQAKGELNEVQQSSESEKDKQHVPDNAATTNRSNVQRENSHVQNNQKYEIINVPSDSRPLLVFINKRSGAQSGDSLRQRLQILLNPVQVFELSKQQGPDVGLALFQKVTHFRVLVCGGDGTAGWVLDAIEKQKFETPPPVAILPAGTGNDLARVLCWGGGLGVIEKRGGLFSVLQDVEHAAVTVLDRWKITIKDNQGKLMAPPKFMNNYFGVGCDAKVALDIHNLREENPERFYSQFMNKVLYAREGAKNIMDNTFDCFPWDVKLEIDGSKIDIPQDSEGILVANIRSYMGGVDLWKNEDDVSDTYLPHFMHDKKLEVVSFTGMLHLGRLQVGLSRAKRLAQGHHIKVEISTTMPIQVDGEPWSQEPGTIEVSHHSQAFMLKRVSEEPLGHAASVMADILENAENSGIISASQKRTLLQEIASRLL</sequence>
<evidence type="ECO:0000313" key="18">
    <source>
        <dbReference type="EMBL" id="CAD6269709.1"/>
    </source>
</evidence>
<feature type="domain" description="DAGKc" evidence="17">
    <location>
        <begin position="529"/>
        <end position="668"/>
    </location>
</feature>
<proteinExistence type="inferred from homology"/>
<evidence type="ECO:0000256" key="4">
    <source>
        <dbReference type="ARBA" id="ARBA00022723"/>
    </source>
</evidence>
<dbReference type="GO" id="GO:0007200">
    <property type="term" value="P:phospholipase C-activating G protein-coupled receptor signaling pathway"/>
    <property type="evidence" value="ECO:0007669"/>
    <property type="project" value="InterPro"/>
</dbReference>
<keyword evidence="8 13" id="KW-0418">Kinase</keyword>
<comment type="catalytic activity">
    <reaction evidence="13">
        <text>a 1,2-diacyl-sn-glycerol + ATP = a 1,2-diacyl-sn-glycero-3-phosphate + ADP + H(+)</text>
        <dbReference type="Rhea" id="RHEA:10272"/>
        <dbReference type="ChEBI" id="CHEBI:15378"/>
        <dbReference type="ChEBI" id="CHEBI:17815"/>
        <dbReference type="ChEBI" id="CHEBI:30616"/>
        <dbReference type="ChEBI" id="CHEBI:58608"/>
        <dbReference type="ChEBI" id="CHEBI:456216"/>
        <dbReference type="EC" id="2.7.1.107"/>
    </reaction>
</comment>
<accession>A0A811RH97</accession>
<dbReference type="PANTHER" id="PTHR11255:SF53">
    <property type="entry name" value="DIACYLGLYCEROL KINASE"/>
    <property type="match status" value="1"/>
</dbReference>
<comment type="similarity">
    <text evidence="1 13">Belongs to the eukaryotic diacylglycerol kinase family.</text>
</comment>
<evidence type="ECO:0000256" key="13">
    <source>
        <dbReference type="RuleBase" id="RU361128"/>
    </source>
</evidence>
<keyword evidence="10" id="KW-0862">Zinc</keyword>
<dbReference type="InterPro" id="IPR001206">
    <property type="entry name" value="Diacylglycerol_kinase_cat_dom"/>
</dbReference>
<dbReference type="PROSITE" id="PS50081">
    <property type="entry name" value="ZF_DAG_PE_2"/>
    <property type="match status" value="2"/>
</dbReference>
<dbReference type="EC" id="2.7.1.107" evidence="13"/>
<dbReference type="CDD" id="cd20805">
    <property type="entry name" value="C1_DGK_rpt2"/>
    <property type="match status" value="1"/>
</dbReference>
<feature type="compositionally biased region" description="Polar residues" evidence="14">
    <location>
        <begin position="501"/>
        <end position="521"/>
    </location>
</feature>
<feature type="region of interest" description="Disordered" evidence="14">
    <location>
        <begin position="449"/>
        <end position="524"/>
    </location>
</feature>
<dbReference type="InterPro" id="IPR016064">
    <property type="entry name" value="NAD/diacylglycerol_kinase_sf"/>
</dbReference>
<organism evidence="18 19">
    <name type="scientific">Miscanthus lutarioriparius</name>
    <dbReference type="NCBI Taxonomy" id="422564"/>
    <lineage>
        <taxon>Eukaryota</taxon>
        <taxon>Viridiplantae</taxon>
        <taxon>Streptophyta</taxon>
        <taxon>Embryophyta</taxon>
        <taxon>Tracheophyta</taxon>
        <taxon>Spermatophyta</taxon>
        <taxon>Magnoliopsida</taxon>
        <taxon>Liliopsida</taxon>
        <taxon>Poales</taxon>
        <taxon>Poaceae</taxon>
        <taxon>PACMAD clade</taxon>
        <taxon>Panicoideae</taxon>
        <taxon>Andropogonodae</taxon>
        <taxon>Andropogoneae</taxon>
        <taxon>Saccharinae</taxon>
        <taxon>Miscanthus</taxon>
    </lineage>
</organism>
<protein>
    <recommendedName>
        <fullName evidence="13">Diacylglycerol kinase</fullName>
        <shortName evidence="13">DAG kinase</shortName>
        <ecNumber evidence="13">2.7.1.107</ecNumber>
    </recommendedName>
</protein>
<keyword evidence="9" id="KW-0611">Plant defense</keyword>
<dbReference type="PANTHER" id="PTHR11255">
    <property type="entry name" value="DIACYLGLYCEROL KINASE"/>
    <property type="match status" value="1"/>
</dbReference>
<keyword evidence="15" id="KW-0472">Membrane</keyword>
<dbReference type="GO" id="GO:0005524">
    <property type="term" value="F:ATP binding"/>
    <property type="evidence" value="ECO:0007669"/>
    <property type="project" value="UniProtKB-KW"/>
</dbReference>
<evidence type="ECO:0000256" key="2">
    <source>
        <dbReference type="ARBA" id="ARBA00011245"/>
    </source>
</evidence>
<keyword evidence="19" id="KW-1185">Reference proteome</keyword>
<keyword evidence="6 13" id="KW-0547">Nucleotide-binding</keyword>
<keyword evidence="15" id="KW-1133">Transmembrane helix</keyword>
<evidence type="ECO:0000259" key="16">
    <source>
        <dbReference type="PROSITE" id="PS50081"/>
    </source>
</evidence>
<dbReference type="GO" id="GO:0016020">
    <property type="term" value="C:membrane"/>
    <property type="evidence" value="ECO:0007669"/>
    <property type="project" value="TreeGrafter"/>
</dbReference>
<dbReference type="AlphaFoldDB" id="A0A811RH97"/>
<evidence type="ECO:0000259" key="17">
    <source>
        <dbReference type="PROSITE" id="PS50146"/>
    </source>
</evidence>
<feature type="compositionally biased region" description="Basic and acidic residues" evidence="14">
    <location>
        <begin position="47"/>
        <end position="62"/>
    </location>
</feature>
<keyword evidence="15" id="KW-0812">Transmembrane</keyword>
<gene>
    <name evidence="18" type="ORF">NCGR_LOCUS53011</name>
</gene>
<feature type="region of interest" description="Disordered" evidence="14">
    <location>
        <begin position="111"/>
        <end position="146"/>
    </location>
</feature>
<feature type="transmembrane region" description="Helical" evidence="15">
    <location>
        <begin position="202"/>
        <end position="224"/>
    </location>
</feature>
<keyword evidence="5" id="KW-0677">Repeat</keyword>
<dbReference type="InterPro" id="IPR000756">
    <property type="entry name" value="Diacylglycerol_kin_accessory"/>
</dbReference>
<reference evidence="18" key="1">
    <citation type="submission" date="2020-10" db="EMBL/GenBank/DDBJ databases">
        <authorList>
            <person name="Han B."/>
            <person name="Lu T."/>
            <person name="Zhao Q."/>
            <person name="Huang X."/>
            <person name="Zhao Y."/>
        </authorList>
    </citation>
    <scope>NUCLEOTIDE SEQUENCE</scope>
</reference>
<dbReference type="SMART" id="SM00046">
    <property type="entry name" value="DAGKc"/>
    <property type="match status" value="1"/>
</dbReference>
<evidence type="ECO:0000256" key="1">
    <source>
        <dbReference type="ARBA" id="ARBA00009280"/>
    </source>
</evidence>
<feature type="compositionally biased region" description="Basic residues" evidence="14">
    <location>
        <begin position="119"/>
        <end position="129"/>
    </location>
</feature>
<dbReference type="Gene3D" id="3.40.50.10330">
    <property type="entry name" value="Probable inorganic polyphosphate/atp-NAD kinase, domain 1"/>
    <property type="match status" value="1"/>
</dbReference>
<dbReference type="Pfam" id="PF00609">
    <property type="entry name" value="DAGK_acc"/>
    <property type="match status" value="1"/>
</dbReference>
<evidence type="ECO:0000256" key="10">
    <source>
        <dbReference type="ARBA" id="ARBA00022833"/>
    </source>
</evidence>
<dbReference type="Pfam" id="PF00130">
    <property type="entry name" value="C1_1"/>
    <property type="match status" value="1"/>
</dbReference>
<dbReference type="CDD" id="cd00029">
    <property type="entry name" value="C1"/>
    <property type="match status" value="1"/>
</dbReference>
<dbReference type="Gene3D" id="2.60.200.40">
    <property type="match status" value="1"/>
</dbReference>
<comment type="subunit">
    <text evidence="2">Monomer.</text>
</comment>
<dbReference type="PROSITE" id="PS50146">
    <property type="entry name" value="DAGK"/>
    <property type="match status" value="1"/>
</dbReference>
<dbReference type="GO" id="GO:0008270">
    <property type="term" value="F:zinc ion binding"/>
    <property type="evidence" value="ECO:0007669"/>
    <property type="project" value="UniProtKB-KW"/>
</dbReference>
<evidence type="ECO:0000256" key="12">
    <source>
        <dbReference type="ARBA" id="ARBA00023016"/>
    </source>
</evidence>
<dbReference type="InterPro" id="IPR037607">
    <property type="entry name" value="DGK"/>
</dbReference>
<feature type="domain" description="Phorbol-ester/DAG-type" evidence="16">
    <location>
        <begin position="257"/>
        <end position="312"/>
    </location>
</feature>
<evidence type="ECO:0000313" key="19">
    <source>
        <dbReference type="Proteomes" id="UP000604825"/>
    </source>
</evidence>
<evidence type="ECO:0000256" key="8">
    <source>
        <dbReference type="ARBA" id="ARBA00022777"/>
    </source>
</evidence>
<evidence type="ECO:0000256" key="3">
    <source>
        <dbReference type="ARBA" id="ARBA00022679"/>
    </source>
</evidence>
<dbReference type="InterPro" id="IPR017438">
    <property type="entry name" value="ATP-NAD_kinase_N"/>
</dbReference>
<dbReference type="Gene3D" id="3.30.60.20">
    <property type="match status" value="1"/>
</dbReference>
<feature type="region of interest" description="Disordered" evidence="14">
    <location>
        <begin position="45"/>
        <end position="70"/>
    </location>
</feature>
<dbReference type="FunFam" id="3.30.60.20:FF:000027">
    <property type="entry name" value="Diacylglycerol kinase"/>
    <property type="match status" value="1"/>
</dbReference>
<feature type="domain" description="Phorbol-ester/DAG-type" evidence="16">
    <location>
        <begin position="324"/>
        <end position="387"/>
    </location>
</feature>
<evidence type="ECO:0000256" key="15">
    <source>
        <dbReference type="SAM" id="Phobius"/>
    </source>
</evidence>
<evidence type="ECO:0000256" key="11">
    <source>
        <dbReference type="ARBA" id="ARBA00022840"/>
    </source>
</evidence>
<dbReference type="OrthoDB" id="242257at2759"/>
<dbReference type="FunFam" id="3.40.50.10330:FF:000006">
    <property type="entry name" value="Diacylglycerol kinase"/>
    <property type="match status" value="1"/>
</dbReference>
<dbReference type="FunFam" id="2.60.200.40:FF:000006">
    <property type="entry name" value="Diacylglycerol kinase"/>
    <property type="match status" value="1"/>
</dbReference>